<keyword evidence="1" id="KW-1133">Transmembrane helix</keyword>
<feature type="transmembrane region" description="Helical" evidence="1">
    <location>
        <begin position="44"/>
        <end position="63"/>
    </location>
</feature>
<protein>
    <submittedName>
        <fullName evidence="2">CD1845 family protein</fullName>
    </submittedName>
</protein>
<comment type="caution">
    <text evidence="2">The sequence shown here is derived from an EMBL/GenBank/DDBJ whole genome shotgun (WGS) entry which is preliminary data.</text>
</comment>
<keyword evidence="1" id="KW-0812">Transmembrane</keyword>
<sequence length="135" mass="15249">MTSFGRRQTKYSAVFLPSKIHIIDRQKKLWYAYLIEMEVDYMRILLKILLFPITLIVSIILLVCQFVCVFSSMLLSILAFILFALGLATILLLGETKQGISALFIAFLISPYGIPMLAAWLIGTMGGINERLKSI</sequence>
<feature type="transmembrane region" description="Helical" evidence="1">
    <location>
        <begin position="69"/>
        <end position="93"/>
    </location>
</feature>
<feature type="transmembrane region" description="Helical" evidence="1">
    <location>
        <begin position="100"/>
        <end position="122"/>
    </location>
</feature>
<accession>A0ABU3ZB02</accession>
<name>A0ABU3ZB02_9FIRM</name>
<keyword evidence="3" id="KW-1185">Reference proteome</keyword>
<organism evidence="2 3">
    <name type="scientific">Veillonella absiana</name>
    <dbReference type="NCBI Taxonomy" id="3079305"/>
    <lineage>
        <taxon>Bacteria</taxon>
        <taxon>Bacillati</taxon>
        <taxon>Bacillota</taxon>
        <taxon>Negativicutes</taxon>
        <taxon>Veillonellales</taxon>
        <taxon>Veillonellaceae</taxon>
        <taxon>Veillonella</taxon>
    </lineage>
</organism>
<dbReference type="InterPro" id="IPR043753">
    <property type="entry name" value="DUF5699"/>
</dbReference>
<dbReference type="Pfam" id="PF18956">
    <property type="entry name" value="DUF5699"/>
    <property type="match status" value="1"/>
</dbReference>
<keyword evidence="1" id="KW-0472">Membrane</keyword>
<dbReference type="EMBL" id="JAWJZB010000012">
    <property type="protein sequence ID" value="MDV5089100.1"/>
    <property type="molecule type" value="Genomic_DNA"/>
</dbReference>
<evidence type="ECO:0000256" key="1">
    <source>
        <dbReference type="SAM" id="Phobius"/>
    </source>
</evidence>
<reference evidence="2 3" key="1">
    <citation type="submission" date="2023-10" db="EMBL/GenBank/DDBJ databases">
        <title>Veillonella sp. nov., isolated from a pig farm feces dump.</title>
        <authorList>
            <person name="Chang Y.-H."/>
        </authorList>
    </citation>
    <scope>NUCLEOTIDE SEQUENCE [LARGE SCALE GENOMIC DNA]</scope>
    <source>
        <strain evidence="2 3">YH-vei2233</strain>
    </source>
</reference>
<proteinExistence type="predicted"/>
<evidence type="ECO:0000313" key="3">
    <source>
        <dbReference type="Proteomes" id="UP001272515"/>
    </source>
</evidence>
<evidence type="ECO:0000313" key="2">
    <source>
        <dbReference type="EMBL" id="MDV5089100.1"/>
    </source>
</evidence>
<gene>
    <name evidence="2" type="ORF">RVY80_09745</name>
</gene>
<dbReference type="Proteomes" id="UP001272515">
    <property type="component" value="Unassembled WGS sequence"/>
</dbReference>